<sequence length="129" mass="14601">MKKGPITCFEIEKAIAKSKSNRAPGEDRITADMLKADPSMSAKCLIGLFKKLWTEEKVPDAWKKRNPIKLSKKGDLSECNNWHGIDFLSVPGKIFCQVSFTESETDFCEGRSCIDQIFILRTIIEQSIE</sequence>
<dbReference type="EMBL" id="BMAT01011179">
    <property type="protein sequence ID" value="GFR68085.1"/>
    <property type="molecule type" value="Genomic_DNA"/>
</dbReference>
<proteinExistence type="predicted"/>
<evidence type="ECO:0000313" key="1">
    <source>
        <dbReference type="EMBL" id="GFR68085.1"/>
    </source>
</evidence>
<accession>A0AAV4F512</accession>
<gene>
    <name evidence="1" type="ORF">ElyMa_005599800</name>
</gene>
<protein>
    <submittedName>
        <fullName evidence="1">Endonuclease-reverse transcriptase</fullName>
    </submittedName>
</protein>
<evidence type="ECO:0000313" key="2">
    <source>
        <dbReference type="Proteomes" id="UP000762676"/>
    </source>
</evidence>
<dbReference type="AlphaFoldDB" id="A0AAV4F512"/>
<keyword evidence="1" id="KW-0540">Nuclease</keyword>
<comment type="caution">
    <text evidence="1">The sequence shown here is derived from an EMBL/GenBank/DDBJ whole genome shotgun (WGS) entry which is preliminary data.</text>
</comment>
<keyword evidence="1" id="KW-0378">Hydrolase</keyword>
<reference evidence="1 2" key="1">
    <citation type="journal article" date="2021" name="Elife">
        <title>Chloroplast acquisition without the gene transfer in kleptoplastic sea slugs, Plakobranchus ocellatus.</title>
        <authorList>
            <person name="Maeda T."/>
            <person name="Takahashi S."/>
            <person name="Yoshida T."/>
            <person name="Shimamura S."/>
            <person name="Takaki Y."/>
            <person name="Nagai Y."/>
            <person name="Toyoda A."/>
            <person name="Suzuki Y."/>
            <person name="Arimoto A."/>
            <person name="Ishii H."/>
            <person name="Satoh N."/>
            <person name="Nishiyama T."/>
            <person name="Hasebe M."/>
            <person name="Maruyama T."/>
            <person name="Minagawa J."/>
            <person name="Obokata J."/>
            <person name="Shigenobu S."/>
        </authorList>
    </citation>
    <scope>NUCLEOTIDE SEQUENCE [LARGE SCALE GENOMIC DNA]</scope>
</reference>
<dbReference type="Proteomes" id="UP000762676">
    <property type="component" value="Unassembled WGS sequence"/>
</dbReference>
<dbReference type="PANTHER" id="PTHR19446">
    <property type="entry name" value="REVERSE TRANSCRIPTASES"/>
    <property type="match status" value="1"/>
</dbReference>
<keyword evidence="2" id="KW-1185">Reference proteome</keyword>
<organism evidence="1 2">
    <name type="scientific">Elysia marginata</name>
    <dbReference type="NCBI Taxonomy" id="1093978"/>
    <lineage>
        <taxon>Eukaryota</taxon>
        <taxon>Metazoa</taxon>
        <taxon>Spiralia</taxon>
        <taxon>Lophotrochozoa</taxon>
        <taxon>Mollusca</taxon>
        <taxon>Gastropoda</taxon>
        <taxon>Heterobranchia</taxon>
        <taxon>Euthyneura</taxon>
        <taxon>Panpulmonata</taxon>
        <taxon>Sacoglossa</taxon>
        <taxon>Placobranchoidea</taxon>
        <taxon>Plakobranchidae</taxon>
        <taxon>Elysia</taxon>
    </lineage>
</organism>
<name>A0AAV4F512_9GAST</name>
<keyword evidence="1" id="KW-0255">Endonuclease</keyword>
<dbReference type="GO" id="GO:0004519">
    <property type="term" value="F:endonuclease activity"/>
    <property type="evidence" value="ECO:0007669"/>
    <property type="project" value="UniProtKB-KW"/>
</dbReference>